<dbReference type="NCBIfam" id="TIGR04399">
    <property type="entry name" value="acc_Sec_SLAP"/>
    <property type="match status" value="1"/>
</dbReference>
<evidence type="ECO:0000313" key="1">
    <source>
        <dbReference type="EMBL" id="PGU00726.1"/>
    </source>
</evidence>
<evidence type="ECO:0000313" key="2">
    <source>
        <dbReference type="Proteomes" id="UP000225766"/>
    </source>
</evidence>
<dbReference type="AlphaFoldDB" id="A0A2A8J9R5"/>
<dbReference type="InterPro" id="IPR030911">
    <property type="entry name" value="Sec_acc_SLAP"/>
</dbReference>
<accession>A0A2A8J9R5</accession>
<organism evidence="1 2">
    <name type="scientific">Bacillus cereus</name>
    <dbReference type="NCBI Taxonomy" id="1396"/>
    <lineage>
        <taxon>Bacteria</taxon>
        <taxon>Bacillati</taxon>
        <taxon>Bacillota</taxon>
        <taxon>Bacilli</taxon>
        <taxon>Bacillales</taxon>
        <taxon>Bacillaceae</taxon>
        <taxon>Bacillus</taxon>
        <taxon>Bacillus cereus group</taxon>
    </lineage>
</organism>
<protein>
    <submittedName>
        <fullName evidence="1">Accessory Sec system S-layer assembly protein</fullName>
    </submittedName>
</protein>
<gene>
    <name evidence="1" type="ORF">COD19_14890</name>
</gene>
<dbReference type="RefSeq" id="WP_098252335.1">
    <property type="nucleotide sequence ID" value="NZ_NTYD01000005.1"/>
</dbReference>
<comment type="caution">
    <text evidence="1">The sequence shown here is derived from an EMBL/GenBank/DDBJ whole genome shotgun (WGS) entry which is preliminary data.</text>
</comment>
<sequence>MLSFLKKGKKKGKDTVVSSSQLLGNVETATTSNKKIKSVLYFHPSWGGIELEQKYIYQFLHKDLQDLQENQVSLAGIEAELKNDTYYITSFIRNTVSKSIKFEKVTLQLLNKDEQICARKTFNLADLEAIPANTSMPWVFTFEKDTMTSAELSKEGWQLAFEFKPEHTLDLDPTWESQITNETKEQLQQLVANLTPPEEKEVNFFGLQTHRESNGDLHISILIRNGYNQNIRLDQMPLHISDASGDVIAKGNFKLDNFEVKANSSKPWTFTFNPNSILKDELDLSTWKAFIPQ</sequence>
<dbReference type="EMBL" id="NUMG01000020">
    <property type="protein sequence ID" value="PGU00726.1"/>
    <property type="molecule type" value="Genomic_DNA"/>
</dbReference>
<dbReference type="InterPro" id="IPR030910">
    <property type="entry name" value="SLAP_dom"/>
</dbReference>
<proteinExistence type="predicted"/>
<dbReference type="Proteomes" id="UP000225766">
    <property type="component" value="Unassembled WGS sequence"/>
</dbReference>
<reference evidence="1 2" key="1">
    <citation type="submission" date="2017-09" db="EMBL/GenBank/DDBJ databases">
        <title>Large-scale bioinformatics analysis of Bacillus genomes uncovers conserved roles of natural products in bacterial physiology.</title>
        <authorList>
            <consortium name="Agbiome Team Llc"/>
            <person name="Bleich R.M."/>
            <person name="Grubbs K.J."/>
            <person name="Santa Maria K.C."/>
            <person name="Allen S.E."/>
            <person name="Farag S."/>
            <person name="Shank E.A."/>
            <person name="Bowers A."/>
        </authorList>
    </citation>
    <scope>NUCLEOTIDE SEQUENCE [LARGE SCALE GENOMIC DNA]</scope>
    <source>
        <strain evidence="1 2">AFS040105</strain>
    </source>
</reference>
<dbReference type="NCBIfam" id="TIGR04398">
    <property type="entry name" value="SLAP_DUP"/>
    <property type="match status" value="2"/>
</dbReference>
<name>A0A2A8J9R5_BACCE</name>